<organism evidence="1">
    <name type="scientific">Siphoviridae sp. ctJe739</name>
    <dbReference type="NCBI Taxonomy" id="2826241"/>
    <lineage>
        <taxon>Viruses</taxon>
        <taxon>Duplodnaviria</taxon>
        <taxon>Heunggongvirae</taxon>
        <taxon>Uroviricota</taxon>
        <taxon>Caudoviricetes</taxon>
    </lineage>
</organism>
<dbReference type="EMBL" id="BK015090">
    <property type="protein sequence ID" value="DAD90627.1"/>
    <property type="molecule type" value="Genomic_DNA"/>
</dbReference>
<sequence length="31" mass="3706">MFRPVGNTLGRHLTQNVYEVIYNLNIWTIKD</sequence>
<accession>A0A8S5N973</accession>
<protein>
    <submittedName>
        <fullName evidence="1">Uncharacterized protein</fullName>
    </submittedName>
</protein>
<reference evidence="1" key="1">
    <citation type="journal article" date="2021" name="Proc. Natl. Acad. Sci. U.S.A.">
        <title>A Catalog of Tens of Thousands of Viruses from Human Metagenomes Reveals Hidden Associations with Chronic Diseases.</title>
        <authorList>
            <person name="Tisza M.J."/>
            <person name="Buck C.B."/>
        </authorList>
    </citation>
    <scope>NUCLEOTIDE SEQUENCE</scope>
    <source>
        <strain evidence="1">CtJe739</strain>
    </source>
</reference>
<name>A0A8S5N973_9CAUD</name>
<evidence type="ECO:0000313" key="1">
    <source>
        <dbReference type="EMBL" id="DAD90627.1"/>
    </source>
</evidence>
<proteinExistence type="predicted"/>